<comment type="caution">
    <text evidence="2">The sequence shown here is derived from an EMBL/GenBank/DDBJ whole genome shotgun (WGS) entry which is preliminary data.</text>
</comment>
<evidence type="ECO:0000313" key="3">
    <source>
        <dbReference type="Proteomes" id="UP000886890"/>
    </source>
</evidence>
<sequence length="262" mass="30373">MPTTYAHDRFGREVWKKLPKELKETVRQHKKLYLIGLHGPDIFFYYHPFAKNPISEYGSRLHQQTAAEFFRERISMFQERPDDAMRVYLLGFACHFLLDSTCHPYINAYENQTGISHAEIETHLDRELMEMDGKDPFHYEPACSICPDTDGNRVIQRCFPKLSQEEILECLKGMKFYTHLPICRNGVKRAVLLGALRLSGHYDAMEGQIMRKKPNPKCETATRNLLTLYRKVVEEAPGELEGLNESILSGAPLSGRFNRNFE</sequence>
<protein>
    <submittedName>
        <fullName evidence="2">Zinc dependent phospholipase C family protein</fullName>
    </submittedName>
</protein>
<dbReference type="EMBL" id="DXEK01000153">
    <property type="protein sequence ID" value="HIX77740.1"/>
    <property type="molecule type" value="Genomic_DNA"/>
</dbReference>
<evidence type="ECO:0000313" key="2">
    <source>
        <dbReference type="EMBL" id="HIX77740.1"/>
    </source>
</evidence>
<evidence type="ECO:0000259" key="1">
    <source>
        <dbReference type="Pfam" id="PF00882"/>
    </source>
</evidence>
<organism evidence="2 3">
    <name type="scientific">Candidatus Fusicatenibacter merdavium</name>
    <dbReference type="NCBI Taxonomy" id="2838600"/>
    <lineage>
        <taxon>Bacteria</taxon>
        <taxon>Bacillati</taxon>
        <taxon>Bacillota</taxon>
        <taxon>Clostridia</taxon>
        <taxon>Lachnospirales</taxon>
        <taxon>Lachnospiraceae</taxon>
        <taxon>Fusicatenibacter</taxon>
    </lineage>
</organism>
<dbReference type="InterPro" id="IPR029002">
    <property type="entry name" value="PLPC/GPLD1"/>
</dbReference>
<feature type="domain" description="Phospholipase C/D" evidence="1">
    <location>
        <begin position="7"/>
        <end position="163"/>
    </location>
</feature>
<name>A0A9D2BIE4_9FIRM</name>
<accession>A0A9D2BIE4</accession>
<reference evidence="2" key="2">
    <citation type="submission" date="2021-04" db="EMBL/GenBank/DDBJ databases">
        <authorList>
            <person name="Gilroy R."/>
        </authorList>
    </citation>
    <scope>NUCLEOTIDE SEQUENCE</scope>
    <source>
        <strain evidence="2">CHK183-1962</strain>
    </source>
</reference>
<proteinExistence type="predicted"/>
<dbReference type="AlphaFoldDB" id="A0A9D2BIE4"/>
<dbReference type="Pfam" id="PF00882">
    <property type="entry name" value="Zn_dep_PLPC"/>
    <property type="match status" value="1"/>
</dbReference>
<reference evidence="2" key="1">
    <citation type="journal article" date="2021" name="PeerJ">
        <title>Extensive microbial diversity within the chicken gut microbiome revealed by metagenomics and culture.</title>
        <authorList>
            <person name="Gilroy R."/>
            <person name="Ravi A."/>
            <person name="Getino M."/>
            <person name="Pursley I."/>
            <person name="Horton D.L."/>
            <person name="Alikhan N.F."/>
            <person name="Baker D."/>
            <person name="Gharbi K."/>
            <person name="Hall N."/>
            <person name="Watson M."/>
            <person name="Adriaenssens E.M."/>
            <person name="Foster-Nyarko E."/>
            <person name="Jarju S."/>
            <person name="Secka A."/>
            <person name="Antonio M."/>
            <person name="Oren A."/>
            <person name="Chaudhuri R.R."/>
            <person name="La Ragione R."/>
            <person name="Hildebrand F."/>
            <person name="Pallen M.J."/>
        </authorList>
    </citation>
    <scope>NUCLEOTIDE SEQUENCE</scope>
    <source>
        <strain evidence="2">CHK183-1962</strain>
    </source>
</reference>
<dbReference type="Proteomes" id="UP000886890">
    <property type="component" value="Unassembled WGS sequence"/>
</dbReference>
<gene>
    <name evidence="2" type="ORF">H9734_09140</name>
</gene>